<feature type="transmembrane region" description="Helical" evidence="1">
    <location>
        <begin position="12"/>
        <end position="30"/>
    </location>
</feature>
<feature type="transmembrane region" description="Helical" evidence="1">
    <location>
        <begin position="115"/>
        <end position="136"/>
    </location>
</feature>
<keyword evidence="1" id="KW-1133">Transmembrane helix</keyword>
<feature type="transmembrane region" description="Helical" evidence="1">
    <location>
        <begin position="205"/>
        <end position="224"/>
    </location>
</feature>
<dbReference type="OrthoDB" id="324900at2"/>
<dbReference type="Proteomes" id="UP000070533">
    <property type="component" value="Unassembled WGS sequence"/>
</dbReference>
<reference evidence="4" key="1">
    <citation type="submission" date="2016-01" db="EMBL/GenBank/DDBJ databases">
        <authorList>
            <person name="Mitreva M."/>
            <person name="Pepin K.H."/>
            <person name="Mihindukulasuriya K.A."/>
            <person name="Fulton R."/>
            <person name="Fronick C."/>
            <person name="O'Laughlin M."/>
            <person name="Miner T."/>
            <person name="Herter B."/>
            <person name="Rosa B.A."/>
            <person name="Cordes M."/>
            <person name="Tomlinson C."/>
            <person name="Wollam A."/>
            <person name="Palsikar V.B."/>
            <person name="Mardis E.R."/>
            <person name="Wilson R.K."/>
        </authorList>
    </citation>
    <scope>NUCLEOTIDE SEQUENCE [LARGE SCALE GENOMIC DNA]</scope>
    <source>
        <strain evidence="4">MJR7716</strain>
    </source>
</reference>
<keyword evidence="3" id="KW-0378">Hydrolase</keyword>
<feature type="transmembrane region" description="Helical" evidence="1">
    <location>
        <begin position="82"/>
        <end position="109"/>
    </location>
</feature>
<protein>
    <submittedName>
        <fullName evidence="3">CAAX amino terminal protease family protein</fullName>
    </submittedName>
</protein>
<dbReference type="STRING" id="28128.HMPREF3226_02769"/>
<dbReference type="InterPro" id="IPR003675">
    <property type="entry name" value="Rce1/LyrA-like_dom"/>
</dbReference>
<evidence type="ECO:0000313" key="3">
    <source>
        <dbReference type="EMBL" id="KXA32528.1"/>
    </source>
</evidence>
<gene>
    <name evidence="3" type="ORF">HMPREF3226_02769</name>
</gene>
<evidence type="ECO:0000259" key="2">
    <source>
        <dbReference type="Pfam" id="PF02517"/>
    </source>
</evidence>
<feature type="transmembrane region" description="Helical" evidence="1">
    <location>
        <begin position="148"/>
        <end position="167"/>
    </location>
</feature>
<proteinExistence type="predicted"/>
<dbReference type="Pfam" id="PF02517">
    <property type="entry name" value="Rce1-like"/>
    <property type="match status" value="1"/>
</dbReference>
<dbReference type="PANTHER" id="PTHR39430">
    <property type="entry name" value="MEMBRANE-ASSOCIATED PROTEASE-RELATED"/>
    <property type="match status" value="1"/>
</dbReference>
<name>A0A133PTW1_9BACT</name>
<keyword evidence="3" id="KW-0645">Protease</keyword>
<dbReference type="GO" id="GO:0004175">
    <property type="term" value="F:endopeptidase activity"/>
    <property type="evidence" value="ECO:0007669"/>
    <property type="project" value="UniProtKB-ARBA"/>
</dbReference>
<comment type="caution">
    <text evidence="3">The sequence shown here is derived from an EMBL/GenBank/DDBJ whole genome shotgun (WGS) entry which is preliminary data.</text>
</comment>
<dbReference type="AlphaFoldDB" id="A0A133PTW1"/>
<feature type="transmembrane region" description="Helical" evidence="1">
    <location>
        <begin position="244"/>
        <end position="264"/>
    </location>
</feature>
<evidence type="ECO:0000256" key="1">
    <source>
        <dbReference type="SAM" id="Phobius"/>
    </source>
</evidence>
<organism evidence="3 4">
    <name type="scientific">Prevotella corporis</name>
    <dbReference type="NCBI Taxonomy" id="28128"/>
    <lineage>
        <taxon>Bacteria</taxon>
        <taxon>Pseudomonadati</taxon>
        <taxon>Bacteroidota</taxon>
        <taxon>Bacteroidia</taxon>
        <taxon>Bacteroidales</taxon>
        <taxon>Prevotellaceae</taxon>
        <taxon>Prevotella</taxon>
    </lineage>
</organism>
<feature type="transmembrane region" description="Helical" evidence="1">
    <location>
        <begin position="173"/>
        <end position="193"/>
    </location>
</feature>
<accession>A0A133PTW1</accession>
<dbReference type="GO" id="GO:0080120">
    <property type="term" value="P:CAAX-box protein maturation"/>
    <property type="evidence" value="ECO:0007669"/>
    <property type="project" value="UniProtKB-ARBA"/>
</dbReference>
<keyword evidence="4" id="KW-1185">Reference proteome</keyword>
<sequence>MNKKTVIDNLRWITKLVLGFALFIILGGIAEVPFELSTSPTVIITGCSLLSIAVFQLYKIWVRKVEKRSADELKWSNMPSMILKGFAIGFGFFSSVVLIMALLGAYRIANVRFDLISQLQGFAFFLSVAACEEITFRGFLFRMLDEKYGFWLATAVSAITFGFIHLTNDHATWWSATAIVLEIGFFFGAIYKYTGSLWVPIGIHWIWNYMQGNIYGFAVSGNNIGDSILTPVIEGNNYITGGEFGAEGSVIAATIGVIISVYLIKKLYDKGLISGQRQSRN</sequence>
<feature type="domain" description="CAAX prenyl protease 2/Lysostaphin resistance protein A-like" evidence="2">
    <location>
        <begin position="120"/>
        <end position="210"/>
    </location>
</feature>
<dbReference type="EMBL" id="LRQG01000256">
    <property type="protein sequence ID" value="KXA32528.1"/>
    <property type="molecule type" value="Genomic_DNA"/>
</dbReference>
<evidence type="ECO:0000313" key="4">
    <source>
        <dbReference type="Proteomes" id="UP000070533"/>
    </source>
</evidence>
<dbReference type="eggNOG" id="COG1266">
    <property type="taxonomic scope" value="Bacteria"/>
</dbReference>
<dbReference type="GO" id="GO:0006508">
    <property type="term" value="P:proteolysis"/>
    <property type="evidence" value="ECO:0007669"/>
    <property type="project" value="UniProtKB-KW"/>
</dbReference>
<dbReference type="PANTHER" id="PTHR39430:SF1">
    <property type="entry name" value="PROTEASE"/>
    <property type="match status" value="1"/>
</dbReference>
<keyword evidence="1" id="KW-0812">Transmembrane</keyword>
<keyword evidence="1" id="KW-0472">Membrane</keyword>
<dbReference type="RefSeq" id="WP_060941423.1">
    <property type="nucleotide sequence ID" value="NZ_KQ957341.1"/>
</dbReference>
<dbReference type="PATRIC" id="fig|28128.5.peg.2850"/>
<feature type="transmembrane region" description="Helical" evidence="1">
    <location>
        <begin position="42"/>
        <end position="61"/>
    </location>
</feature>